<feature type="domain" description="Endoribonuclease YicC-like C-terminal" evidence="7">
    <location>
        <begin position="171"/>
        <end position="286"/>
    </location>
</feature>
<comment type="cofactor">
    <cofactor evidence="1">
        <name>a divalent metal cation</name>
        <dbReference type="ChEBI" id="CHEBI:60240"/>
    </cofactor>
</comment>
<reference evidence="8 9" key="1">
    <citation type="submission" date="2020-10" db="EMBL/GenBank/DDBJ databases">
        <title>Phylogeny of dyella-like bacteria.</title>
        <authorList>
            <person name="Fu J."/>
        </authorList>
    </citation>
    <scope>NUCLEOTIDE SEQUENCE [LARGE SCALE GENOMIC DNA]</scope>
    <source>
        <strain evidence="8 9">KACC 19113</strain>
    </source>
</reference>
<accession>A0ABW8J7W6</accession>
<evidence type="ECO:0000259" key="6">
    <source>
        <dbReference type="Pfam" id="PF03755"/>
    </source>
</evidence>
<evidence type="ECO:0000256" key="4">
    <source>
        <dbReference type="ARBA" id="ARBA00022801"/>
    </source>
</evidence>
<evidence type="ECO:0000256" key="1">
    <source>
        <dbReference type="ARBA" id="ARBA00001968"/>
    </source>
</evidence>
<name>A0ABW8J7W6_9GAMM</name>
<comment type="similarity">
    <text evidence="5">Belongs to the YicC/YloC family.</text>
</comment>
<keyword evidence="3" id="KW-0255">Endonuclease</keyword>
<dbReference type="InterPro" id="IPR013527">
    <property type="entry name" value="YicC-like_N"/>
</dbReference>
<dbReference type="RefSeq" id="WP_404615070.1">
    <property type="nucleotide sequence ID" value="NZ_JADIKK010000008.1"/>
</dbReference>
<dbReference type="Pfam" id="PF08340">
    <property type="entry name" value="YicC-like_C"/>
    <property type="match status" value="1"/>
</dbReference>
<dbReference type="InterPro" id="IPR005229">
    <property type="entry name" value="YicC/YloC-like"/>
</dbReference>
<evidence type="ECO:0000313" key="9">
    <source>
        <dbReference type="Proteomes" id="UP001620339"/>
    </source>
</evidence>
<evidence type="ECO:0000313" key="8">
    <source>
        <dbReference type="EMBL" id="MFK2878396.1"/>
    </source>
</evidence>
<dbReference type="InterPro" id="IPR013551">
    <property type="entry name" value="YicC-like_C"/>
</dbReference>
<comment type="caution">
    <text evidence="8">The sequence shown here is derived from an EMBL/GenBank/DDBJ whole genome shotgun (WGS) entry which is preliminary data.</text>
</comment>
<protein>
    <submittedName>
        <fullName evidence="8">YicC family protein</fullName>
    </submittedName>
</protein>
<dbReference type="PANTHER" id="PTHR30636:SF3">
    <property type="entry name" value="UPF0701 PROTEIN YICC"/>
    <property type="match status" value="1"/>
</dbReference>
<gene>
    <name evidence="8" type="ORF">ISP25_15075</name>
</gene>
<evidence type="ECO:0000256" key="5">
    <source>
        <dbReference type="ARBA" id="ARBA00035648"/>
    </source>
</evidence>
<evidence type="ECO:0000256" key="2">
    <source>
        <dbReference type="ARBA" id="ARBA00022722"/>
    </source>
</evidence>
<evidence type="ECO:0000256" key="3">
    <source>
        <dbReference type="ARBA" id="ARBA00022759"/>
    </source>
</evidence>
<dbReference type="NCBIfam" id="TIGR00255">
    <property type="entry name" value="YicC/YloC family endoribonuclease"/>
    <property type="match status" value="1"/>
</dbReference>
<dbReference type="Proteomes" id="UP001620339">
    <property type="component" value="Unassembled WGS sequence"/>
</dbReference>
<evidence type="ECO:0000259" key="7">
    <source>
        <dbReference type="Pfam" id="PF08340"/>
    </source>
</evidence>
<keyword evidence="9" id="KW-1185">Reference proteome</keyword>
<dbReference type="PANTHER" id="PTHR30636">
    <property type="entry name" value="UPF0701 PROTEIN YICC"/>
    <property type="match status" value="1"/>
</dbReference>
<organism evidence="8 9">
    <name type="scientific">Rhodanobacter hydrolyticus</name>
    <dbReference type="NCBI Taxonomy" id="2250595"/>
    <lineage>
        <taxon>Bacteria</taxon>
        <taxon>Pseudomonadati</taxon>
        <taxon>Pseudomonadota</taxon>
        <taxon>Gammaproteobacteria</taxon>
        <taxon>Lysobacterales</taxon>
        <taxon>Rhodanobacteraceae</taxon>
        <taxon>Rhodanobacter</taxon>
    </lineage>
</organism>
<sequence length="286" mass="32281">MIRSMTAYASAESGGSSGALSCELRTVNHRYLELSPRLPDELRSLESALRERIAAKLSRGKVDVTVRSRSDSRSESLQVNNTLLNQLSELNLDLVSRFPGMQVQFTELLRFSGVLQQDSTDPETQQAALFEVLDRALDVLTATREREGAKLAQILHERLNAIERIVAQAREWMPEIRAALRARLEARLADLKQPADPGRLEQELVLQITRSDVDEELDRLATHIAETRRVLGLQEPIGRRLDFLMQEFNREANTLGSKSVDARSTNAAVELKVLIEQMREQVQNIE</sequence>
<keyword evidence="2" id="KW-0540">Nuclease</keyword>
<dbReference type="Pfam" id="PF03755">
    <property type="entry name" value="YicC-like_N"/>
    <property type="match status" value="1"/>
</dbReference>
<keyword evidence="4" id="KW-0378">Hydrolase</keyword>
<proteinExistence type="inferred from homology"/>
<feature type="domain" description="Endoribonuclease YicC-like N-terminal" evidence="6">
    <location>
        <begin position="2"/>
        <end position="152"/>
    </location>
</feature>
<dbReference type="EMBL" id="JADIKK010000008">
    <property type="protein sequence ID" value="MFK2878396.1"/>
    <property type="molecule type" value="Genomic_DNA"/>
</dbReference>